<protein>
    <submittedName>
        <fullName evidence="1">Uncharacterized protein</fullName>
    </submittedName>
</protein>
<comment type="caution">
    <text evidence="1">The sequence shown here is derived from an EMBL/GenBank/DDBJ whole genome shotgun (WGS) entry which is preliminary data.</text>
</comment>
<gene>
    <name evidence="1" type="ORF">KUCAC02_010078</name>
</gene>
<reference evidence="1" key="1">
    <citation type="submission" date="2022-05" db="EMBL/GenBank/DDBJ databases">
        <title>Chromosome-level genome of Chaenocephalus aceratus.</title>
        <authorList>
            <person name="Park H."/>
        </authorList>
    </citation>
    <scope>NUCLEOTIDE SEQUENCE</scope>
    <source>
        <strain evidence="1">KU_202001</strain>
    </source>
</reference>
<dbReference type="Proteomes" id="UP001057452">
    <property type="component" value="Chromosome 21"/>
</dbReference>
<dbReference type="EMBL" id="CM043805">
    <property type="protein sequence ID" value="KAI4805464.1"/>
    <property type="molecule type" value="Genomic_DNA"/>
</dbReference>
<feature type="non-terminal residue" evidence="1">
    <location>
        <position position="57"/>
    </location>
</feature>
<feature type="non-terminal residue" evidence="1">
    <location>
        <position position="1"/>
    </location>
</feature>
<proteinExistence type="predicted"/>
<accession>A0ACB9VZW1</accession>
<organism evidence="1 2">
    <name type="scientific">Chaenocephalus aceratus</name>
    <name type="common">Blackfin icefish</name>
    <name type="synonym">Chaenichthys aceratus</name>
    <dbReference type="NCBI Taxonomy" id="36190"/>
    <lineage>
        <taxon>Eukaryota</taxon>
        <taxon>Metazoa</taxon>
        <taxon>Chordata</taxon>
        <taxon>Craniata</taxon>
        <taxon>Vertebrata</taxon>
        <taxon>Euteleostomi</taxon>
        <taxon>Actinopterygii</taxon>
        <taxon>Neopterygii</taxon>
        <taxon>Teleostei</taxon>
        <taxon>Neoteleostei</taxon>
        <taxon>Acanthomorphata</taxon>
        <taxon>Eupercaria</taxon>
        <taxon>Perciformes</taxon>
        <taxon>Notothenioidei</taxon>
        <taxon>Channichthyidae</taxon>
        <taxon>Chaenocephalus</taxon>
    </lineage>
</organism>
<evidence type="ECO:0000313" key="2">
    <source>
        <dbReference type="Proteomes" id="UP001057452"/>
    </source>
</evidence>
<evidence type="ECO:0000313" key="1">
    <source>
        <dbReference type="EMBL" id="KAI4805464.1"/>
    </source>
</evidence>
<sequence length="57" mass="6173">LQHTAWKHLVLAVCWPAADGPMFIDSTLSCHIVQADLCQLPAREGQEKLTGADGTDL</sequence>
<name>A0ACB9VZW1_CHAAC</name>
<keyword evidence="2" id="KW-1185">Reference proteome</keyword>